<dbReference type="InterPro" id="IPR036942">
    <property type="entry name" value="Beta-barrel_TonB_sf"/>
</dbReference>
<dbReference type="AlphaFoldDB" id="A0A8J7M6F6"/>
<evidence type="ECO:0000256" key="3">
    <source>
        <dbReference type="ARBA" id="ARBA00023237"/>
    </source>
</evidence>
<evidence type="ECO:0000256" key="2">
    <source>
        <dbReference type="ARBA" id="ARBA00023136"/>
    </source>
</evidence>
<evidence type="ECO:0000256" key="4">
    <source>
        <dbReference type="SAM" id="SignalP"/>
    </source>
</evidence>
<dbReference type="Gene3D" id="2.40.170.20">
    <property type="entry name" value="TonB-dependent receptor, beta-barrel domain"/>
    <property type="match status" value="1"/>
</dbReference>
<proteinExistence type="predicted"/>
<reference evidence="5" key="1">
    <citation type="submission" date="2020-12" db="EMBL/GenBank/DDBJ databases">
        <title>Bacterial taxonomy.</title>
        <authorList>
            <person name="Pan X."/>
        </authorList>
    </citation>
    <scope>NUCLEOTIDE SEQUENCE</scope>
    <source>
        <strain evidence="5">M0105</strain>
    </source>
</reference>
<comment type="caution">
    <text evidence="5">The sequence shown here is derived from an EMBL/GenBank/DDBJ whole genome shotgun (WGS) entry which is preliminary data.</text>
</comment>
<name>A0A8J7M6F6_9RHOB</name>
<keyword evidence="3" id="KW-0998">Cell outer membrane</keyword>
<dbReference type="RefSeq" id="WP_200608265.1">
    <property type="nucleotide sequence ID" value="NZ_JAEHHL010000002.1"/>
</dbReference>
<organism evidence="5 6">
    <name type="scientific">Thermohalobaculum xanthum</name>
    <dbReference type="NCBI Taxonomy" id="2753746"/>
    <lineage>
        <taxon>Bacteria</taxon>
        <taxon>Pseudomonadati</taxon>
        <taxon>Pseudomonadota</taxon>
        <taxon>Alphaproteobacteria</taxon>
        <taxon>Rhodobacterales</taxon>
        <taxon>Paracoccaceae</taxon>
        <taxon>Thermohalobaculum</taxon>
    </lineage>
</organism>
<protein>
    <submittedName>
        <fullName evidence="5">Outer membrane beta-barrel protein</fullName>
    </submittedName>
</protein>
<dbReference type="InterPro" id="IPR018759">
    <property type="entry name" value="BBP2_2"/>
</dbReference>
<keyword evidence="6" id="KW-1185">Reference proteome</keyword>
<dbReference type="SUPFAM" id="SSF56935">
    <property type="entry name" value="Porins"/>
    <property type="match status" value="1"/>
</dbReference>
<sequence length="402" mass="45347">MKNYAALFLILCIVPGTAFSEGRDDRDRREGVRAGSFVFKPEVKVSESFESNYLLLDTNEVDTFITEIAPALVIESDFNRHALRLTSFGAFGFYSADGDDNYTDYGTRLDGVIDVTRDHRLIMRAGYARLHEDRGEDDVPGNALEPVKYQDWETNLSADLNFGRFRFEPFVFAEYLDFESVPLVGGGFSNQNDRDRYEYGGGVEVGYAVLSGYEAFIRGGYKGIHYKEIPDDNGFDRDSDGFQVLGGLKVDLTRLIEASIGLGWENRNYDDPAFEDFSGFSANARARWDITQRTSLFATVERVVEETTVNNASGKVDFGGSIGVEHELLRTLGVFAGLGYYDRDFEGIPRNDDIFFARAGAEWDVWRYAALGLDYEFEHRDSNQAGLDYGNHTVSLSVRFFY</sequence>
<comment type="subcellular location">
    <subcellularLocation>
        <location evidence="1">Cell outer membrane</location>
    </subcellularLocation>
</comment>
<dbReference type="EMBL" id="JAEHHL010000002">
    <property type="protein sequence ID" value="MBK0398722.1"/>
    <property type="molecule type" value="Genomic_DNA"/>
</dbReference>
<dbReference type="GO" id="GO:0009279">
    <property type="term" value="C:cell outer membrane"/>
    <property type="evidence" value="ECO:0007669"/>
    <property type="project" value="UniProtKB-SubCell"/>
</dbReference>
<dbReference type="Pfam" id="PF10082">
    <property type="entry name" value="BBP2_2"/>
    <property type="match status" value="1"/>
</dbReference>
<evidence type="ECO:0000313" key="5">
    <source>
        <dbReference type="EMBL" id="MBK0398722.1"/>
    </source>
</evidence>
<feature type="signal peptide" evidence="4">
    <location>
        <begin position="1"/>
        <end position="20"/>
    </location>
</feature>
<keyword evidence="2" id="KW-0472">Membrane</keyword>
<dbReference type="Proteomes" id="UP000655420">
    <property type="component" value="Unassembled WGS sequence"/>
</dbReference>
<accession>A0A8J7M6F6</accession>
<keyword evidence="4" id="KW-0732">Signal</keyword>
<gene>
    <name evidence="5" type="ORF">H0I76_05945</name>
</gene>
<evidence type="ECO:0000256" key="1">
    <source>
        <dbReference type="ARBA" id="ARBA00004442"/>
    </source>
</evidence>
<evidence type="ECO:0000313" key="6">
    <source>
        <dbReference type="Proteomes" id="UP000655420"/>
    </source>
</evidence>
<feature type="chain" id="PRO_5035255906" evidence="4">
    <location>
        <begin position="21"/>
        <end position="402"/>
    </location>
</feature>